<dbReference type="PANTHER" id="PTHR46404">
    <property type="entry name" value="DNA POLYMERASE IOTA"/>
    <property type="match status" value="1"/>
</dbReference>
<dbReference type="SUPFAM" id="SSF56672">
    <property type="entry name" value="DNA/RNA polymerases"/>
    <property type="match status" value="1"/>
</dbReference>
<reference evidence="5" key="1">
    <citation type="submission" date="2023-06" db="EMBL/GenBank/DDBJ databases">
        <title>Genome-scale phylogeny and comparative genomics of the fungal order Sordariales.</title>
        <authorList>
            <consortium name="Lawrence Berkeley National Laboratory"/>
            <person name="Hensen N."/>
            <person name="Bonometti L."/>
            <person name="Westerberg I."/>
            <person name="Brannstrom I.O."/>
            <person name="Guillou S."/>
            <person name="Cros-Aarteil S."/>
            <person name="Calhoun S."/>
            <person name="Haridas S."/>
            <person name="Kuo A."/>
            <person name="Mondo S."/>
            <person name="Pangilinan J."/>
            <person name="Riley R."/>
            <person name="LaButti K."/>
            <person name="Andreopoulos B."/>
            <person name="Lipzen A."/>
            <person name="Chen C."/>
            <person name="Yanf M."/>
            <person name="Daum C."/>
            <person name="Ng V."/>
            <person name="Clum A."/>
            <person name="Steindorff A."/>
            <person name="Ohm R."/>
            <person name="Martin F."/>
            <person name="Silar P."/>
            <person name="Natvig D."/>
            <person name="Lalanne C."/>
            <person name="Gautier V."/>
            <person name="Ament-velasquez S.L."/>
            <person name="Kruys A."/>
            <person name="Hutchinson M.I."/>
            <person name="Powell A.J."/>
            <person name="Barry K."/>
            <person name="Miller A.N."/>
            <person name="Grigoriev I.V."/>
            <person name="Debuchy R."/>
            <person name="Gladieux P."/>
            <person name="Thoren M.H."/>
            <person name="Johannesson H."/>
        </authorList>
    </citation>
    <scope>NUCLEOTIDE SEQUENCE</scope>
    <source>
        <strain evidence="5">SMH3391-2</strain>
    </source>
</reference>
<dbReference type="InterPro" id="IPR043128">
    <property type="entry name" value="Rev_trsase/Diguanyl_cyclase"/>
</dbReference>
<feature type="compositionally biased region" description="Low complexity" evidence="3">
    <location>
        <begin position="378"/>
        <end position="399"/>
    </location>
</feature>
<dbReference type="GO" id="GO:0003684">
    <property type="term" value="F:damaged DNA binding"/>
    <property type="evidence" value="ECO:0007669"/>
    <property type="project" value="InterPro"/>
</dbReference>
<dbReference type="Gene3D" id="3.30.70.270">
    <property type="match status" value="1"/>
</dbReference>
<dbReference type="InterPro" id="IPR036775">
    <property type="entry name" value="DNA_pol_Y-fam_lit_finger_sf"/>
</dbReference>
<organism evidence="5 6">
    <name type="scientific">Bombardia bombarda</name>
    <dbReference type="NCBI Taxonomy" id="252184"/>
    <lineage>
        <taxon>Eukaryota</taxon>
        <taxon>Fungi</taxon>
        <taxon>Dikarya</taxon>
        <taxon>Ascomycota</taxon>
        <taxon>Pezizomycotina</taxon>
        <taxon>Sordariomycetes</taxon>
        <taxon>Sordariomycetidae</taxon>
        <taxon>Sordariales</taxon>
        <taxon>Lasiosphaeriaceae</taxon>
        <taxon>Bombardia</taxon>
    </lineage>
</organism>
<feature type="non-terminal residue" evidence="5">
    <location>
        <position position="512"/>
    </location>
</feature>
<dbReference type="Gene3D" id="3.30.1490.100">
    <property type="entry name" value="DNA polymerase, Y-family, little finger domain"/>
    <property type="match status" value="1"/>
</dbReference>
<dbReference type="GO" id="GO:0003887">
    <property type="term" value="F:DNA-directed DNA polymerase activity"/>
    <property type="evidence" value="ECO:0007669"/>
    <property type="project" value="TreeGrafter"/>
</dbReference>
<dbReference type="EMBL" id="JAULSR010000001">
    <property type="protein sequence ID" value="KAK0634694.1"/>
    <property type="molecule type" value="Genomic_DNA"/>
</dbReference>
<keyword evidence="6" id="KW-1185">Reference proteome</keyword>
<dbReference type="GO" id="GO:0070987">
    <property type="term" value="P:error-free translesion synthesis"/>
    <property type="evidence" value="ECO:0007669"/>
    <property type="project" value="UniProtKB-ARBA"/>
</dbReference>
<sequence>KRKAPRRRDDCAILHFDLDCFYAQCVEYHQPALKALPLGIKQKSILATCNYEARRRGVKKLMLIADAKKLCPELVIVEGEDLTPFRNVSKKLYALLRAYSWNGKIERLGLDEMFLDVTDMVAYNLGLLNRNAVHESFFCLSRTDPEKGFAYDASSFAGCVHGDGEAQVATGTTAAHESGRDSALYMRLLLASHLARYLRLKIEEEGFTSACGISTNKLLAKLAGNKHKPRNQTTLLALREDDVFSFMDEHRLRKVPGIGSKITRVLEAHVLGHEPTDHDVHTMECVLTVGEVRNHPTISPPVLEKLFGGPGSEKGLGAKVWGLLHGVDDAEVKPARDVPTQISIEDTYRGLNEPAEIHREMLLLTASLLRRMHIDLNNSNNNTQNSSHDLSSSSSSSSSRKWTAYPKTIRLTTRPKTTAAEGKPYNWARASRSGPIPGFVFSSAMTSGQIVERLVSETLLPMFYKLNPKPERRGWNIGLINVCVANMTGIDGGGVASGRDIATMFRRQEEVL</sequence>
<dbReference type="PROSITE" id="PS50173">
    <property type="entry name" value="UMUC"/>
    <property type="match status" value="1"/>
</dbReference>
<feature type="domain" description="UmuC" evidence="4">
    <location>
        <begin position="13"/>
        <end position="259"/>
    </location>
</feature>
<dbReference type="FunFam" id="3.40.1170.60:FF:000006">
    <property type="entry name" value="DNA polymerase iota"/>
    <property type="match status" value="1"/>
</dbReference>
<dbReference type="AlphaFoldDB" id="A0AA39XIL4"/>
<dbReference type="Proteomes" id="UP001174934">
    <property type="component" value="Unassembled WGS sequence"/>
</dbReference>
<evidence type="ECO:0000313" key="5">
    <source>
        <dbReference type="EMBL" id="KAK0634694.1"/>
    </source>
</evidence>
<feature type="region of interest" description="Disordered" evidence="3">
    <location>
        <begin position="378"/>
        <end position="402"/>
    </location>
</feature>
<evidence type="ECO:0000313" key="6">
    <source>
        <dbReference type="Proteomes" id="UP001174934"/>
    </source>
</evidence>
<dbReference type="Pfam" id="PF00817">
    <property type="entry name" value="IMS"/>
    <property type="match status" value="1"/>
</dbReference>
<dbReference type="InterPro" id="IPR001126">
    <property type="entry name" value="UmuC"/>
</dbReference>
<comment type="caution">
    <text evidence="5">The sequence shown here is derived from an EMBL/GenBank/DDBJ whole genome shotgun (WGS) entry which is preliminary data.</text>
</comment>
<accession>A0AA39XIL4</accession>
<comment type="subcellular location">
    <subcellularLocation>
        <location evidence="1">Mitochondrion</location>
    </subcellularLocation>
</comment>
<protein>
    <recommendedName>
        <fullName evidence="4">UmuC domain-containing protein</fullName>
    </recommendedName>
</protein>
<feature type="non-terminal residue" evidence="5">
    <location>
        <position position="1"/>
    </location>
</feature>
<evidence type="ECO:0000256" key="3">
    <source>
        <dbReference type="SAM" id="MobiDB-lite"/>
    </source>
</evidence>
<evidence type="ECO:0000256" key="2">
    <source>
        <dbReference type="ARBA" id="ARBA00023128"/>
    </source>
</evidence>
<evidence type="ECO:0000259" key="4">
    <source>
        <dbReference type="PROSITE" id="PS50173"/>
    </source>
</evidence>
<name>A0AA39XIL4_9PEZI</name>
<dbReference type="GO" id="GO:0006281">
    <property type="term" value="P:DNA repair"/>
    <property type="evidence" value="ECO:0007669"/>
    <property type="project" value="InterPro"/>
</dbReference>
<proteinExistence type="predicted"/>
<dbReference type="GO" id="GO:0005739">
    <property type="term" value="C:mitochondrion"/>
    <property type="evidence" value="ECO:0007669"/>
    <property type="project" value="UniProtKB-SubCell"/>
</dbReference>
<keyword evidence="2" id="KW-0496">Mitochondrion</keyword>
<evidence type="ECO:0000256" key="1">
    <source>
        <dbReference type="ARBA" id="ARBA00004173"/>
    </source>
</evidence>
<dbReference type="Gene3D" id="3.40.1170.60">
    <property type="match status" value="1"/>
</dbReference>
<dbReference type="PANTHER" id="PTHR46404:SF1">
    <property type="entry name" value="DNA POLYMERASE IOTA"/>
    <property type="match status" value="1"/>
</dbReference>
<gene>
    <name evidence="5" type="ORF">B0T17DRAFT_478969</name>
</gene>
<dbReference type="InterPro" id="IPR043502">
    <property type="entry name" value="DNA/RNA_pol_sf"/>
</dbReference>